<feature type="transmembrane region" description="Helical" evidence="2">
    <location>
        <begin position="12"/>
        <end position="41"/>
    </location>
</feature>
<dbReference type="HOGENOM" id="CLU_611441_0_0_1"/>
<dbReference type="Proteomes" id="UP000014760">
    <property type="component" value="Unassembled WGS sequence"/>
</dbReference>
<keyword evidence="2" id="KW-1133">Transmembrane helix</keyword>
<keyword evidence="2" id="KW-0812">Transmembrane</keyword>
<gene>
    <name evidence="3" type="ORF">CAPTEDRAFT_203860</name>
</gene>
<reference evidence="5" key="1">
    <citation type="submission" date="2012-12" db="EMBL/GenBank/DDBJ databases">
        <authorList>
            <person name="Hellsten U."/>
            <person name="Grimwood J."/>
            <person name="Chapman J.A."/>
            <person name="Shapiro H."/>
            <person name="Aerts A."/>
            <person name="Otillar R.P."/>
            <person name="Terry A.Y."/>
            <person name="Boore J.L."/>
            <person name="Simakov O."/>
            <person name="Marletaz F."/>
            <person name="Cho S.-J."/>
            <person name="Edsinger-Gonzales E."/>
            <person name="Havlak P."/>
            <person name="Kuo D.-H."/>
            <person name="Larsson T."/>
            <person name="Lv J."/>
            <person name="Arendt D."/>
            <person name="Savage R."/>
            <person name="Osoegawa K."/>
            <person name="de Jong P."/>
            <person name="Lindberg D.R."/>
            <person name="Seaver E.C."/>
            <person name="Weisblat D.A."/>
            <person name="Putnam N.H."/>
            <person name="Grigoriev I.V."/>
            <person name="Rokhsar D.S."/>
        </authorList>
    </citation>
    <scope>NUCLEOTIDE SEQUENCE</scope>
    <source>
        <strain evidence="5">I ESC-2004</strain>
    </source>
</reference>
<evidence type="ECO:0000256" key="2">
    <source>
        <dbReference type="SAM" id="Phobius"/>
    </source>
</evidence>
<name>R7VI45_CAPTE</name>
<keyword evidence="5" id="KW-1185">Reference proteome</keyword>
<evidence type="ECO:0000313" key="5">
    <source>
        <dbReference type="Proteomes" id="UP000014760"/>
    </source>
</evidence>
<evidence type="ECO:0000313" key="4">
    <source>
        <dbReference type="EnsemblMetazoa" id="CapteP203860"/>
    </source>
</evidence>
<keyword evidence="1" id="KW-0175">Coiled coil</keyword>
<evidence type="ECO:0000313" key="3">
    <source>
        <dbReference type="EMBL" id="ELU18202.1"/>
    </source>
</evidence>
<dbReference type="EnsemblMetazoa" id="CapteT203860">
    <property type="protein sequence ID" value="CapteP203860"/>
    <property type="gene ID" value="CapteG203860"/>
</dbReference>
<proteinExistence type="predicted"/>
<dbReference type="EMBL" id="AMQN01016428">
    <property type="status" value="NOT_ANNOTATED_CDS"/>
    <property type="molecule type" value="Genomic_DNA"/>
</dbReference>
<evidence type="ECO:0000256" key="1">
    <source>
        <dbReference type="SAM" id="Coils"/>
    </source>
</evidence>
<reference evidence="3 5" key="2">
    <citation type="journal article" date="2013" name="Nature">
        <title>Insights into bilaterian evolution from three spiralian genomes.</title>
        <authorList>
            <person name="Simakov O."/>
            <person name="Marletaz F."/>
            <person name="Cho S.J."/>
            <person name="Edsinger-Gonzales E."/>
            <person name="Havlak P."/>
            <person name="Hellsten U."/>
            <person name="Kuo D.H."/>
            <person name="Larsson T."/>
            <person name="Lv J."/>
            <person name="Arendt D."/>
            <person name="Savage R."/>
            <person name="Osoegawa K."/>
            <person name="de Jong P."/>
            <person name="Grimwood J."/>
            <person name="Chapman J.A."/>
            <person name="Shapiro H."/>
            <person name="Aerts A."/>
            <person name="Otillar R.P."/>
            <person name="Terry A.Y."/>
            <person name="Boore J.L."/>
            <person name="Grigoriev I.V."/>
            <person name="Lindberg D.R."/>
            <person name="Seaver E.C."/>
            <person name="Weisblat D.A."/>
            <person name="Putnam N.H."/>
            <person name="Rokhsar D.S."/>
        </authorList>
    </citation>
    <scope>NUCLEOTIDE SEQUENCE</scope>
    <source>
        <strain evidence="3 5">I ESC-2004</strain>
    </source>
</reference>
<dbReference type="EMBL" id="KB292062">
    <property type="protein sequence ID" value="ELU18202.1"/>
    <property type="molecule type" value="Genomic_DNA"/>
</dbReference>
<dbReference type="Gene3D" id="3.30.70.1820">
    <property type="entry name" value="L1 transposable element, RRM domain"/>
    <property type="match status" value="1"/>
</dbReference>
<dbReference type="AlphaFoldDB" id="R7VI45"/>
<keyword evidence="2" id="KW-0472">Membrane</keyword>
<feature type="transmembrane region" description="Helical" evidence="2">
    <location>
        <begin position="84"/>
        <end position="107"/>
    </location>
</feature>
<dbReference type="OrthoDB" id="6779620at2759"/>
<feature type="coiled-coil region" evidence="1">
    <location>
        <begin position="154"/>
        <end position="184"/>
    </location>
</feature>
<organism evidence="3">
    <name type="scientific">Capitella teleta</name>
    <name type="common">Polychaete worm</name>
    <dbReference type="NCBI Taxonomy" id="283909"/>
    <lineage>
        <taxon>Eukaryota</taxon>
        <taxon>Metazoa</taxon>
        <taxon>Spiralia</taxon>
        <taxon>Lophotrochozoa</taxon>
        <taxon>Annelida</taxon>
        <taxon>Polychaeta</taxon>
        <taxon>Sedentaria</taxon>
        <taxon>Scolecida</taxon>
        <taxon>Capitellidae</taxon>
        <taxon>Capitella</taxon>
    </lineage>
</organism>
<sequence>MVIMVSMAIRVITVIMVIMVIMVILLIRVIVVIMVIIAIRVITVINSLIFQQLYTLFSSYINVINIIGFLFVDCTLYTARINFLISLPSAYSLFLVIICISFPLIIFDPYTEMTTRKFSVDMKAFLTDPDGATLLRDTICGHLCSMIESLKTDFKRRDDRIDHLETKLEELEERNDTLEQYTRRNSVRINGISESAAEDCENKVLSTINEKLSLSPPMTMDSIDRMHRIGKPVPRKHRSIIVICATYHQRKQVMSKRSSLRDSDIFINEVLTKHRNNILYIARQIKKKGLISDCYDGRILIKDNKNLIHEIKKHTDLSSLQTESQPNYPITSIQRLTKNIPTHSSQSLPFRRYICTMYIPRMHVYIKKADTHFITSIASANIWISSTYLYMCIMSSNERPCMFIKFPTMIYLVVSESLKCNRVYIVEAWHRTWHIVKDEDPTTSEKRV</sequence>
<protein>
    <submittedName>
        <fullName evidence="3 4">Uncharacterized protein</fullName>
    </submittedName>
</protein>
<feature type="transmembrane region" description="Helical" evidence="2">
    <location>
        <begin position="53"/>
        <end position="72"/>
    </location>
</feature>
<accession>R7VI45</accession>
<reference evidence="4" key="3">
    <citation type="submission" date="2015-06" db="UniProtKB">
        <authorList>
            <consortium name="EnsemblMetazoa"/>
        </authorList>
    </citation>
    <scope>IDENTIFICATION</scope>
</reference>